<feature type="domain" description="Leucine-binding protein" evidence="3">
    <location>
        <begin position="30"/>
        <end position="293"/>
    </location>
</feature>
<dbReference type="SUPFAM" id="SSF53822">
    <property type="entry name" value="Periplasmic binding protein-like I"/>
    <property type="match status" value="1"/>
</dbReference>
<organism evidence="4 5">
    <name type="scientific">Frankia torreyi</name>
    <dbReference type="NCBI Taxonomy" id="1856"/>
    <lineage>
        <taxon>Bacteria</taxon>
        <taxon>Bacillati</taxon>
        <taxon>Actinomycetota</taxon>
        <taxon>Actinomycetes</taxon>
        <taxon>Frankiales</taxon>
        <taxon>Frankiaceae</taxon>
        <taxon>Frankia</taxon>
    </lineage>
</organism>
<evidence type="ECO:0000313" key="5">
    <source>
        <dbReference type="Proteomes" id="UP000032545"/>
    </source>
</evidence>
<dbReference type="Pfam" id="PF13458">
    <property type="entry name" value="Peripla_BP_6"/>
    <property type="match status" value="1"/>
</dbReference>
<evidence type="ECO:0000259" key="3">
    <source>
        <dbReference type="Pfam" id="PF13458"/>
    </source>
</evidence>
<reference evidence="4 5" key="2">
    <citation type="journal article" date="2016" name="Genome Announc.">
        <title>Permanent Draft Genome Sequences for Two Variants of Frankia sp. Strain CpI1, the First Frankia Strain Isolated from Root Nodules of Comptonia peregrina.</title>
        <authorList>
            <person name="Oshone R."/>
            <person name="Hurst S.G.IV."/>
            <person name="Abebe-Akele F."/>
            <person name="Simpson S."/>
            <person name="Morris K."/>
            <person name="Thomas W.K."/>
            <person name="Tisa L.S."/>
        </authorList>
    </citation>
    <scope>NUCLEOTIDE SEQUENCE [LARGE SCALE GENOMIC DNA]</scope>
    <source>
        <strain evidence="5">CpI1-S</strain>
    </source>
</reference>
<sequence>MVIGDLTSTIPFKVPEVVPVARGVLRGFPNVRIETCDAKGTSGGYQICARQAINEKVAGVIQGFVTAQDQTALTKAGIPVVGVSDDTSPNSFPVSSSFALYVSLGVGLAKTGCTKLGIVYLDGSDFLIDYIKRGFESRGGKEVARAPVAANAADLSPAVAKLTGAGATCVAVSLVPSGAAQALTALRQSGRTLTIGGISAIFNEDLLSSLGSLADGLIVVDSQLNSHDTAAGGIGQVQADARAVDSKTKLTEQAVVAWIAARLVGSALRSTTGEVTPASLTAALNGLRGVDLAGVVPPWTSQPLDNPSFRRVFNHYGINYEISGGKAVRKGDFYDIAPILRTK</sequence>
<dbReference type="Gene3D" id="3.40.50.2300">
    <property type="match status" value="2"/>
</dbReference>
<protein>
    <submittedName>
        <fullName evidence="4">Amino acid/amide ABC transporter substrate-binding protein, HAAT family</fullName>
    </submittedName>
</protein>
<comment type="caution">
    <text evidence="4">The sequence shown here is derived from an EMBL/GenBank/DDBJ whole genome shotgun (WGS) entry which is preliminary data.</text>
</comment>
<dbReference type="AlphaFoldDB" id="A0A0D8B6Q2"/>
<evidence type="ECO:0000256" key="2">
    <source>
        <dbReference type="ARBA" id="ARBA00022729"/>
    </source>
</evidence>
<dbReference type="RefSeq" id="WP_044888358.1">
    <property type="nucleotide sequence ID" value="NZ_JYFN01000085.1"/>
</dbReference>
<gene>
    <name evidence="4" type="ORF">FF36_05931</name>
</gene>
<keyword evidence="2" id="KW-0732">Signal</keyword>
<comment type="similarity">
    <text evidence="1">Belongs to the leucine-binding protein family.</text>
</comment>
<name>A0A0D8B6Q2_9ACTN</name>
<evidence type="ECO:0000256" key="1">
    <source>
        <dbReference type="ARBA" id="ARBA00010062"/>
    </source>
</evidence>
<dbReference type="PATRIC" id="fig|1502723.3.peg.6724"/>
<reference evidence="5" key="1">
    <citation type="submission" date="2015-02" db="EMBL/GenBank/DDBJ databases">
        <title>Draft Genome of Frankia sp. CpI1-S.</title>
        <authorList>
            <person name="Oshone R.T."/>
            <person name="Ngom M."/>
            <person name="Ghodhbane-Gtari F."/>
            <person name="Gtari M."/>
            <person name="Morris K."/>
            <person name="Thomas K."/>
            <person name="Sen A."/>
            <person name="Tisa L.S."/>
        </authorList>
    </citation>
    <scope>NUCLEOTIDE SEQUENCE [LARGE SCALE GENOMIC DNA]</scope>
    <source>
        <strain evidence="5">CpI1-S</strain>
    </source>
</reference>
<dbReference type="InterPro" id="IPR028082">
    <property type="entry name" value="Peripla_BP_I"/>
</dbReference>
<evidence type="ECO:0000313" key="4">
    <source>
        <dbReference type="EMBL" id="KJE19770.1"/>
    </source>
</evidence>
<dbReference type="InterPro" id="IPR028081">
    <property type="entry name" value="Leu-bd"/>
</dbReference>
<dbReference type="Proteomes" id="UP000032545">
    <property type="component" value="Unassembled WGS sequence"/>
</dbReference>
<dbReference type="OrthoDB" id="3207438at2"/>
<proteinExistence type="inferred from homology"/>
<dbReference type="EMBL" id="JYFN01000085">
    <property type="protein sequence ID" value="KJE19770.1"/>
    <property type="molecule type" value="Genomic_DNA"/>
</dbReference>
<accession>A0A0D8B6Q2</accession>
<keyword evidence="5" id="KW-1185">Reference proteome</keyword>